<dbReference type="EMBL" id="JAHJDP010000018">
    <property type="protein sequence ID" value="MBU2689773.1"/>
    <property type="molecule type" value="Genomic_DNA"/>
</dbReference>
<evidence type="ECO:0000259" key="9">
    <source>
        <dbReference type="Pfam" id="PF25967"/>
    </source>
</evidence>
<evidence type="ECO:0000259" key="7">
    <source>
        <dbReference type="Pfam" id="PF25917"/>
    </source>
</evidence>
<feature type="coiled-coil region" evidence="3">
    <location>
        <begin position="105"/>
        <end position="170"/>
    </location>
</feature>
<dbReference type="InterPro" id="IPR006143">
    <property type="entry name" value="RND_pump_MFP"/>
</dbReference>
<dbReference type="Proteomes" id="UP000777784">
    <property type="component" value="Unassembled WGS sequence"/>
</dbReference>
<accession>A0A948RUF9</accession>
<dbReference type="FunFam" id="2.40.420.20:FF:000001">
    <property type="entry name" value="Efflux RND transporter periplasmic adaptor subunit"/>
    <property type="match status" value="1"/>
</dbReference>
<dbReference type="Pfam" id="PF25967">
    <property type="entry name" value="RND-MFP_C"/>
    <property type="match status" value="1"/>
</dbReference>
<dbReference type="GO" id="GO:0046677">
    <property type="term" value="P:response to antibiotic"/>
    <property type="evidence" value="ECO:0007669"/>
    <property type="project" value="TreeGrafter"/>
</dbReference>
<dbReference type="SUPFAM" id="SSF111369">
    <property type="entry name" value="HlyD-like secretion proteins"/>
    <property type="match status" value="1"/>
</dbReference>
<keyword evidence="5" id="KW-0732">Signal</keyword>
<evidence type="ECO:0000256" key="2">
    <source>
        <dbReference type="ARBA" id="ARBA00009477"/>
    </source>
</evidence>
<dbReference type="Pfam" id="PF25876">
    <property type="entry name" value="HH_MFP_RND"/>
    <property type="match status" value="1"/>
</dbReference>
<comment type="similarity">
    <text evidence="2">Belongs to the membrane fusion protein (MFP) (TC 8.A.1) family.</text>
</comment>
<feature type="domain" description="Multidrug resistance protein MdtA-like barrel-sandwich hybrid" evidence="7">
    <location>
        <begin position="64"/>
        <end position="207"/>
    </location>
</feature>
<dbReference type="Gene3D" id="2.40.50.100">
    <property type="match status" value="1"/>
</dbReference>
<dbReference type="InterPro" id="IPR058626">
    <property type="entry name" value="MdtA-like_b-barrel"/>
</dbReference>
<evidence type="ECO:0000259" key="8">
    <source>
        <dbReference type="Pfam" id="PF25944"/>
    </source>
</evidence>
<feature type="signal peptide" evidence="5">
    <location>
        <begin position="1"/>
        <end position="24"/>
    </location>
</feature>
<sequence length="401" mass="43287">MLSRAMKFTRNVVLGAFASVLMLAGCGKNEAPPPPGEPVVSVVTIEAQSTALTTELTGRTVAYRMAEIRPQVNGIIQKRLFEEGSEVKAGQALYKIDPAPYQAALDNARAALARAEANLTTIQLRKDRFEKLLPDNAVSQQDYDDVTAGLKQAQAEVESWKAQVKLADINLVYTDVIAPISGRIGRSNITEGAIVTAYQPLNLTTIQQLDPIYVDLPQSTTEMLRLKRHLLDGSVKQDGADQGNIRLIQEDGMVYPLAGTLQFRDISVDPSTGSVVLRALFPNPDGALLPDMFVRGIVTEGINQQAILVPQQGVARDSKGDPFAWIVDAEGHAQIRRLVIDRAMGDKWLVSEGLAPGDQLVVEGLMSLRRPGAAVKAVPFKEGGSPGGLDEHSHQPATQSN</sequence>
<evidence type="ECO:0000313" key="11">
    <source>
        <dbReference type="Proteomes" id="UP000777784"/>
    </source>
</evidence>
<dbReference type="Gene3D" id="1.10.287.470">
    <property type="entry name" value="Helix hairpin bin"/>
    <property type="match status" value="1"/>
</dbReference>
<dbReference type="AlphaFoldDB" id="A0A948RUF9"/>
<dbReference type="InterPro" id="IPR058624">
    <property type="entry name" value="MdtA-like_HH"/>
</dbReference>
<feature type="chain" id="PRO_5037787177" evidence="5">
    <location>
        <begin position="25"/>
        <end position="401"/>
    </location>
</feature>
<dbReference type="GO" id="GO:0005886">
    <property type="term" value="C:plasma membrane"/>
    <property type="evidence" value="ECO:0007669"/>
    <property type="project" value="UniProtKB-SubCell"/>
</dbReference>
<dbReference type="PROSITE" id="PS51257">
    <property type="entry name" value="PROKAR_LIPOPROTEIN"/>
    <property type="match status" value="1"/>
</dbReference>
<proteinExistence type="inferred from homology"/>
<dbReference type="Gene3D" id="2.40.30.170">
    <property type="match status" value="1"/>
</dbReference>
<dbReference type="GO" id="GO:0022857">
    <property type="term" value="F:transmembrane transporter activity"/>
    <property type="evidence" value="ECO:0007669"/>
    <property type="project" value="InterPro"/>
</dbReference>
<reference evidence="10" key="1">
    <citation type="submission" date="2021-05" db="EMBL/GenBank/DDBJ databases">
        <title>Energy efficiency and biological interactions define the core microbiome of deep oligotrophic groundwater.</title>
        <authorList>
            <person name="Mehrshad M."/>
            <person name="Lopez-Fernandez M."/>
            <person name="Bell E."/>
            <person name="Bernier-Latmani R."/>
            <person name="Bertilsson S."/>
            <person name="Dopson M."/>
        </authorList>
    </citation>
    <scope>NUCLEOTIDE SEQUENCE</scope>
    <source>
        <strain evidence="10">Modern_marine.mb.64</strain>
    </source>
</reference>
<evidence type="ECO:0000313" key="10">
    <source>
        <dbReference type="EMBL" id="MBU2689773.1"/>
    </source>
</evidence>
<feature type="domain" description="Multidrug resistance protein MdtA-like alpha-helical hairpin" evidence="6">
    <location>
        <begin position="105"/>
        <end position="174"/>
    </location>
</feature>
<evidence type="ECO:0000256" key="5">
    <source>
        <dbReference type="SAM" id="SignalP"/>
    </source>
</evidence>
<dbReference type="PANTHER" id="PTHR30158">
    <property type="entry name" value="ACRA/E-RELATED COMPONENT OF DRUG EFFLUX TRANSPORTER"/>
    <property type="match status" value="1"/>
</dbReference>
<comment type="subcellular location">
    <subcellularLocation>
        <location evidence="1">Cell envelope</location>
    </subcellularLocation>
</comment>
<feature type="region of interest" description="Disordered" evidence="4">
    <location>
        <begin position="379"/>
        <end position="401"/>
    </location>
</feature>
<feature type="domain" description="Multidrug resistance protein MdtA-like beta-barrel" evidence="8">
    <location>
        <begin position="211"/>
        <end position="297"/>
    </location>
</feature>
<gene>
    <name evidence="10" type="ORF">KJ970_02520</name>
</gene>
<dbReference type="Pfam" id="PF25944">
    <property type="entry name" value="Beta-barrel_RND"/>
    <property type="match status" value="1"/>
</dbReference>
<keyword evidence="3" id="KW-0175">Coiled coil</keyword>
<comment type="caution">
    <text evidence="10">The sequence shown here is derived from an EMBL/GenBank/DDBJ whole genome shotgun (WGS) entry which is preliminary data.</text>
</comment>
<dbReference type="Pfam" id="PF25917">
    <property type="entry name" value="BSH_RND"/>
    <property type="match status" value="1"/>
</dbReference>
<dbReference type="InterPro" id="IPR058625">
    <property type="entry name" value="MdtA-like_BSH"/>
</dbReference>
<organism evidence="10 11">
    <name type="scientific">Eiseniibacteriota bacterium</name>
    <dbReference type="NCBI Taxonomy" id="2212470"/>
    <lineage>
        <taxon>Bacteria</taxon>
        <taxon>Candidatus Eiseniibacteriota</taxon>
    </lineage>
</organism>
<name>A0A948RUF9_UNCEI</name>
<dbReference type="NCBIfam" id="TIGR01730">
    <property type="entry name" value="RND_mfp"/>
    <property type="match status" value="1"/>
</dbReference>
<dbReference type="FunFam" id="1.10.287.470:FF:000002">
    <property type="entry name" value="Efflux RND transporter periplasmic adaptor subunit"/>
    <property type="match status" value="1"/>
</dbReference>
<dbReference type="InterPro" id="IPR058627">
    <property type="entry name" value="MdtA-like_C"/>
</dbReference>
<evidence type="ECO:0000256" key="3">
    <source>
        <dbReference type="SAM" id="Coils"/>
    </source>
</evidence>
<feature type="domain" description="Multidrug resistance protein MdtA-like C-terminal permuted SH3" evidence="9">
    <location>
        <begin position="305"/>
        <end position="365"/>
    </location>
</feature>
<dbReference type="PANTHER" id="PTHR30158:SF3">
    <property type="entry name" value="MULTIDRUG EFFLUX PUMP SUBUNIT ACRA-RELATED"/>
    <property type="match status" value="1"/>
</dbReference>
<evidence type="ECO:0000259" key="6">
    <source>
        <dbReference type="Pfam" id="PF25876"/>
    </source>
</evidence>
<protein>
    <submittedName>
        <fullName evidence="10">Efflux RND transporter periplasmic adaptor subunit</fullName>
    </submittedName>
</protein>
<dbReference type="Gene3D" id="2.40.420.20">
    <property type="match status" value="1"/>
</dbReference>
<evidence type="ECO:0000256" key="1">
    <source>
        <dbReference type="ARBA" id="ARBA00004196"/>
    </source>
</evidence>
<evidence type="ECO:0000256" key="4">
    <source>
        <dbReference type="SAM" id="MobiDB-lite"/>
    </source>
</evidence>